<sequence>MKTVLIVDDSAYMRALIKMALTEQGFDVVGEAEEGAKALELARSLKPDLITLDNILPDMFGIEILQKLVSEKNEAKVIMISAVGQDRIINKVKKMGACGYIVKPFEPEVLIETVSQVKEQAAMSA</sequence>
<dbReference type="SMART" id="SM00448">
    <property type="entry name" value="REC"/>
    <property type="match status" value="1"/>
</dbReference>
<proteinExistence type="predicted"/>
<dbReference type="PROSITE" id="PS50110">
    <property type="entry name" value="RESPONSE_REGULATORY"/>
    <property type="match status" value="1"/>
</dbReference>
<name>A0ABT3CS37_9BACT</name>
<evidence type="ECO:0000256" key="2">
    <source>
        <dbReference type="PROSITE-ProRule" id="PRU00169"/>
    </source>
</evidence>
<reference evidence="4 5" key="1">
    <citation type="submission" date="2022-10" db="EMBL/GenBank/DDBJ databases">
        <title>Comparative genomics and taxonomic characterization of three novel marine species of genus Reichenbachiella exhibiting antioxidant and polysaccharide degradation activities.</title>
        <authorList>
            <person name="Muhammad N."/>
            <person name="Lee Y.-J."/>
            <person name="Ko J."/>
            <person name="Kim S.-G."/>
        </authorList>
    </citation>
    <scope>NUCLEOTIDE SEQUENCE [LARGE SCALE GENOMIC DNA]</scope>
    <source>
        <strain evidence="4 5">ABR2-5</strain>
    </source>
</reference>
<evidence type="ECO:0000256" key="1">
    <source>
        <dbReference type="ARBA" id="ARBA00022553"/>
    </source>
</evidence>
<feature type="modified residue" description="4-aspartylphosphate" evidence="2">
    <location>
        <position position="53"/>
    </location>
</feature>
<dbReference type="InterPro" id="IPR011006">
    <property type="entry name" value="CheY-like_superfamily"/>
</dbReference>
<feature type="domain" description="Response regulatory" evidence="3">
    <location>
        <begin position="3"/>
        <end position="118"/>
    </location>
</feature>
<dbReference type="Gene3D" id="3.40.50.2300">
    <property type="match status" value="1"/>
</dbReference>
<keyword evidence="1 2" id="KW-0597">Phosphoprotein</keyword>
<dbReference type="PANTHER" id="PTHR44591:SF3">
    <property type="entry name" value="RESPONSE REGULATORY DOMAIN-CONTAINING PROTEIN"/>
    <property type="match status" value="1"/>
</dbReference>
<accession>A0ABT3CS37</accession>
<organism evidence="4 5">
    <name type="scientific">Reichenbachiella ulvae</name>
    <dbReference type="NCBI Taxonomy" id="2980104"/>
    <lineage>
        <taxon>Bacteria</taxon>
        <taxon>Pseudomonadati</taxon>
        <taxon>Bacteroidota</taxon>
        <taxon>Cytophagia</taxon>
        <taxon>Cytophagales</taxon>
        <taxon>Reichenbachiellaceae</taxon>
        <taxon>Reichenbachiella</taxon>
    </lineage>
</organism>
<dbReference type="EMBL" id="JAOYOD010000001">
    <property type="protein sequence ID" value="MCV9386386.1"/>
    <property type="molecule type" value="Genomic_DNA"/>
</dbReference>
<evidence type="ECO:0000259" key="3">
    <source>
        <dbReference type="PROSITE" id="PS50110"/>
    </source>
</evidence>
<comment type="caution">
    <text evidence="4">The sequence shown here is derived from an EMBL/GenBank/DDBJ whole genome shotgun (WGS) entry which is preliminary data.</text>
</comment>
<dbReference type="InterPro" id="IPR001789">
    <property type="entry name" value="Sig_transdc_resp-reg_receiver"/>
</dbReference>
<protein>
    <submittedName>
        <fullName evidence="4">Response regulator</fullName>
    </submittedName>
</protein>
<dbReference type="RefSeq" id="WP_264137174.1">
    <property type="nucleotide sequence ID" value="NZ_JAOYOD010000001.1"/>
</dbReference>
<dbReference type="InterPro" id="IPR050595">
    <property type="entry name" value="Bact_response_regulator"/>
</dbReference>
<dbReference type="Proteomes" id="UP001300692">
    <property type="component" value="Unassembled WGS sequence"/>
</dbReference>
<evidence type="ECO:0000313" key="5">
    <source>
        <dbReference type="Proteomes" id="UP001300692"/>
    </source>
</evidence>
<dbReference type="SUPFAM" id="SSF52172">
    <property type="entry name" value="CheY-like"/>
    <property type="match status" value="1"/>
</dbReference>
<dbReference type="Pfam" id="PF00072">
    <property type="entry name" value="Response_reg"/>
    <property type="match status" value="1"/>
</dbReference>
<keyword evidence="5" id="KW-1185">Reference proteome</keyword>
<dbReference type="PANTHER" id="PTHR44591">
    <property type="entry name" value="STRESS RESPONSE REGULATOR PROTEIN 1"/>
    <property type="match status" value="1"/>
</dbReference>
<gene>
    <name evidence="4" type="ORF">N7U62_06910</name>
</gene>
<evidence type="ECO:0000313" key="4">
    <source>
        <dbReference type="EMBL" id="MCV9386386.1"/>
    </source>
</evidence>